<keyword evidence="17" id="KW-0378">Hydrolase</keyword>
<keyword evidence="23" id="KW-1043">Host membrane</keyword>
<keyword evidence="6" id="KW-1036">Host cytoplasmic vesicle</keyword>
<dbReference type="Gene3D" id="3.30.70.270">
    <property type="match status" value="2"/>
</dbReference>
<dbReference type="InterPro" id="IPR029053">
    <property type="entry name" value="Viral_coat"/>
</dbReference>
<keyword evidence="9" id="KW-0167">Capsid protein</keyword>
<feature type="region of interest" description="Disordered" evidence="32">
    <location>
        <begin position="762"/>
        <end position="801"/>
    </location>
</feature>
<keyword evidence="14" id="KW-1143">T=pseudo3 icosahedral capsid protein</keyword>
<evidence type="ECO:0000256" key="1">
    <source>
        <dbReference type="ARBA" id="ARBA00004295"/>
    </source>
</evidence>
<feature type="domain" description="RdRp catalytic" evidence="34">
    <location>
        <begin position="2249"/>
        <end position="2362"/>
    </location>
</feature>
<dbReference type="InterPro" id="IPR014759">
    <property type="entry name" value="Helicase_SF3_ssRNA_vir"/>
</dbReference>
<dbReference type="GO" id="GO:0015267">
    <property type="term" value="F:channel activity"/>
    <property type="evidence" value="ECO:0007669"/>
    <property type="project" value="UniProtKB-KW"/>
</dbReference>
<dbReference type="CDD" id="cd00205">
    <property type="entry name" value="rhv_like"/>
    <property type="match status" value="3"/>
</dbReference>
<keyword evidence="21" id="KW-0067">ATP-binding</keyword>
<dbReference type="InterPro" id="IPR043502">
    <property type="entry name" value="DNA/RNA_pol_sf"/>
</dbReference>
<dbReference type="PRINTS" id="PR00918">
    <property type="entry name" value="CALICVIRUSNS"/>
</dbReference>
<evidence type="ECO:0000256" key="24">
    <source>
        <dbReference type="ARBA" id="ARBA00022953"/>
    </source>
</evidence>
<evidence type="ECO:0000256" key="20">
    <source>
        <dbReference type="ARBA" id="ARBA00022807"/>
    </source>
</evidence>
<evidence type="ECO:0000256" key="19">
    <source>
        <dbReference type="ARBA" id="ARBA00022806"/>
    </source>
</evidence>
<keyword evidence="12" id="KW-0808">Transferase</keyword>
<dbReference type="Proteomes" id="UP000124438">
    <property type="component" value="Segment"/>
</dbReference>
<evidence type="ECO:0000256" key="27">
    <source>
        <dbReference type="ARBA" id="ARBA00023136"/>
    </source>
</evidence>
<dbReference type="GO" id="GO:0039618">
    <property type="term" value="C:T=pseudo3 icosahedral viral capsid"/>
    <property type="evidence" value="ECO:0007669"/>
    <property type="project" value="UniProtKB-KW"/>
</dbReference>
<keyword evidence="22" id="KW-0946">Virion</keyword>
<dbReference type="InterPro" id="IPR007094">
    <property type="entry name" value="RNA-dir_pol_PSvirus"/>
</dbReference>
<dbReference type="InterPro" id="IPR043128">
    <property type="entry name" value="Rev_trsase/Diguanyl_cyclase"/>
</dbReference>
<dbReference type="GO" id="GO:0003724">
    <property type="term" value="F:RNA helicase activity"/>
    <property type="evidence" value="ECO:0007669"/>
    <property type="project" value="InterPro"/>
</dbReference>
<keyword evidence="13" id="KW-0548">Nucleotidyltransferase</keyword>
<dbReference type="PROSITE" id="PS51218">
    <property type="entry name" value="SF3_HELICASE_2"/>
    <property type="match status" value="1"/>
</dbReference>
<dbReference type="Gene3D" id="1.20.960.20">
    <property type="match status" value="1"/>
</dbReference>
<dbReference type="InterPro" id="IPR027417">
    <property type="entry name" value="P-loop_NTPase"/>
</dbReference>
<evidence type="ECO:0000256" key="21">
    <source>
        <dbReference type="ARBA" id="ARBA00022840"/>
    </source>
</evidence>
<keyword evidence="37" id="KW-1185">Reference proteome</keyword>
<feature type="transmembrane region" description="Helical" evidence="33">
    <location>
        <begin position="1278"/>
        <end position="1301"/>
    </location>
</feature>
<accession>A0A0S2LUK8</accession>
<evidence type="ECO:0000256" key="12">
    <source>
        <dbReference type="ARBA" id="ARBA00022679"/>
    </source>
</evidence>
<keyword evidence="25" id="KW-1182">Viral ion channel</keyword>
<keyword evidence="26" id="KW-0406">Ion transport</keyword>
<keyword evidence="16" id="KW-0547">Nucleotide-binding</keyword>
<evidence type="ECO:0000256" key="32">
    <source>
        <dbReference type="SAM" id="MobiDB-lite"/>
    </source>
</evidence>
<keyword evidence="7" id="KW-0191">Covalent protein-RNA linkage</keyword>
<evidence type="ECO:0000256" key="16">
    <source>
        <dbReference type="ARBA" id="ARBA00022741"/>
    </source>
</evidence>
<evidence type="ECO:0000256" key="7">
    <source>
        <dbReference type="ARBA" id="ARBA00022520"/>
    </source>
</evidence>
<evidence type="ECO:0000256" key="28">
    <source>
        <dbReference type="ARBA" id="ARBA00023200"/>
    </source>
</evidence>
<protein>
    <recommendedName>
        <fullName evidence="3">Genome polyprotein</fullName>
    </recommendedName>
</protein>
<dbReference type="Pfam" id="PF00910">
    <property type="entry name" value="RNA_helicase"/>
    <property type="match status" value="1"/>
</dbReference>
<dbReference type="GO" id="GO:0005198">
    <property type="term" value="F:structural molecule activity"/>
    <property type="evidence" value="ECO:0007669"/>
    <property type="project" value="InterPro"/>
</dbReference>
<evidence type="ECO:0000256" key="30">
    <source>
        <dbReference type="ARBA" id="ARBA00023296"/>
    </source>
</evidence>
<dbReference type="InterPro" id="IPR059138">
    <property type="entry name" value="Pico_VP1"/>
</dbReference>
<dbReference type="InterPro" id="IPR004004">
    <property type="entry name" value="Helic/Pol/Pept_Calicivir-typ"/>
</dbReference>
<evidence type="ECO:0000256" key="15">
    <source>
        <dbReference type="ARBA" id="ARBA00022707"/>
    </source>
</evidence>
<keyword evidence="31" id="KW-0407">Ion channel</keyword>
<dbReference type="Pfam" id="PF00073">
    <property type="entry name" value="Rhv"/>
    <property type="match status" value="2"/>
</dbReference>
<dbReference type="GO" id="GO:0006351">
    <property type="term" value="P:DNA-templated transcription"/>
    <property type="evidence" value="ECO:0007669"/>
    <property type="project" value="InterPro"/>
</dbReference>
<dbReference type="PROSITE" id="PS50507">
    <property type="entry name" value="RDRP_SSRNA_POS"/>
    <property type="match status" value="1"/>
</dbReference>
<name>A0A0S2LUK8_9PICO</name>
<feature type="compositionally biased region" description="Low complexity" evidence="32">
    <location>
        <begin position="219"/>
        <end position="230"/>
    </location>
</feature>
<evidence type="ECO:0000256" key="31">
    <source>
        <dbReference type="ARBA" id="ARBA00023303"/>
    </source>
</evidence>
<dbReference type="SUPFAM" id="SSF52540">
    <property type="entry name" value="P-loop containing nucleoside triphosphate hydrolases"/>
    <property type="match status" value="1"/>
</dbReference>
<evidence type="ECO:0000256" key="18">
    <source>
        <dbReference type="ARBA" id="ARBA00022804"/>
    </source>
</evidence>
<reference evidence="36 37" key="1">
    <citation type="journal article" date="2015" name="Infect. Genet. Evol.">
        <title>Novel picornavirus in domestic rabbits (Oryctolagus cuniculus var. domestica).</title>
        <authorList>
            <person name="Pankovics P."/>
            <person name="Boros A."/>
            <person name="Biro H."/>
            <person name="Horvath K.B."/>
            <person name="Phan T.G."/>
            <person name="Delwart E."/>
            <person name="Reuter G."/>
        </authorList>
    </citation>
    <scope>NUCLEOTIDE SEQUENCE [LARGE SCALE GENOMIC DNA]</scope>
    <source>
        <strain evidence="36 37">Rabbit01/2013/HUN</strain>
    </source>
</reference>
<keyword evidence="10" id="KW-0945">Host-virus interaction</keyword>
<evidence type="ECO:0000256" key="29">
    <source>
        <dbReference type="ARBA" id="ARBA00023288"/>
    </source>
</evidence>
<evidence type="ECO:0000256" key="3">
    <source>
        <dbReference type="ARBA" id="ARBA00020107"/>
    </source>
</evidence>
<keyword evidence="33" id="KW-1133">Transmembrane helix</keyword>
<dbReference type="GO" id="GO:0003968">
    <property type="term" value="F:RNA-directed RNA polymerase activity"/>
    <property type="evidence" value="ECO:0007669"/>
    <property type="project" value="UniProtKB-KW"/>
</dbReference>
<evidence type="ECO:0000256" key="14">
    <source>
        <dbReference type="ARBA" id="ARBA00022706"/>
    </source>
</evidence>
<evidence type="ECO:0000256" key="13">
    <source>
        <dbReference type="ARBA" id="ARBA00022695"/>
    </source>
</evidence>
<dbReference type="SUPFAM" id="SSF56672">
    <property type="entry name" value="DNA/RNA polymerases"/>
    <property type="match status" value="1"/>
</dbReference>
<dbReference type="GO" id="GO:0006508">
    <property type="term" value="P:proteolysis"/>
    <property type="evidence" value="ECO:0007669"/>
    <property type="project" value="UniProtKB-KW"/>
</dbReference>
<proteinExistence type="predicted"/>
<evidence type="ECO:0000256" key="22">
    <source>
        <dbReference type="ARBA" id="ARBA00022844"/>
    </source>
</evidence>
<dbReference type="Pfam" id="PF22663">
    <property type="entry name" value="Rhv_5"/>
    <property type="match status" value="1"/>
</dbReference>
<evidence type="ECO:0000256" key="9">
    <source>
        <dbReference type="ARBA" id="ARBA00022561"/>
    </source>
</evidence>
<keyword evidence="11" id="KW-0645">Protease</keyword>
<evidence type="ECO:0000256" key="25">
    <source>
        <dbReference type="ARBA" id="ARBA00023039"/>
    </source>
</evidence>
<dbReference type="GO" id="GO:0003723">
    <property type="term" value="F:RNA binding"/>
    <property type="evidence" value="ECO:0007669"/>
    <property type="project" value="InterPro"/>
</dbReference>
<keyword evidence="29" id="KW-0449">Lipoprotein</keyword>
<keyword evidence="19" id="KW-0347">Helicase</keyword>
<evidence type="ECO:0000259" key="35">
    <source>
        <dbReference type="PROSITE" id="PS51218"/>
    </source>
</evidence>
<evidence type="ECO:0000256" key="11">
    <source>
        <dbReference type="ARBA" id="ARBA00022670"/>
    </source>
</evidence>
<keyword evidence="18" id="KW-1161">Viral attachment to host cell</keyword>
<evidence type="ECO:0000313" key="36">
    <source>
        <dbReference type="EMBL" id="ALO65139.1"/>
    </source>
</evidence>
<evidence type="ECO:0000259" key="34">
    <source>
        <dbReference type="PROSITE" id="PS50507"/>
    </source>
</evidence>
<dbReference type="GO" id="GO:0019062">
    <property type="term" value="P:virion attachment to host cell"/>
    <property type="evidence" value="ECO:0007669"/>
    <property type="project" value="UniProtKB-KW"/>
</dbReference>
<feature type="compositionally biased region" description="Gly residues" evidence="32">
    <location>
        <begin position="762"/>
        <end position="775"/>
    </location>
</feature>
<keyword evidence="5" id="KW-0696">RNA-directed RNA polymerase</keyword>
<dbReference type="GO" id="GO:0044162">
    <property type="term" value="C:host cell cytoplasmic vesicle membrane"/>
    <property type="evidence" value="ECO:0007669"/>
    <property type="project" value="UniProtKB-SubCell"/>
</dbReference>
<keyword evidence="15" id="KW-0519">Myristate</keyword>
<dbReference type="Pfam" id="PF00680">
    <property type="entry name" value="RdRP_1"/>
    <property type="match status" value="1"/>
</dbReference>
<dbReference type="GO" id="GO:0039694">
    <property type="term" value="P:viral RNA genome replication"/>
    <property type="evidence" value="ECO:0007669"/>
    <property type="project" value="InterPro"/>
</dbReference>
<evidence type="ECO:0000256" key="2">
    <source>
        <dbReference type="ARBA" id="ARBA00004328"/>
    </source>
</evidence>
<evidence type="ECO:0000256" key="26">
    <source>
        <dbReference type="ARBA" id="ARBA00023065"/>
    </source>
</evidence>
<comment type="subcellular location">
    <subcellularLocation>
        <location evidence="1">Host cytoplasmic vesicle membrane</location>
        <topology evidence="1">Peripheral membrane protein</topology>
        <orientation evidence="1">Cytoplasmic side</orientation>
    </subcellularLocation>
    <subcellularLocation>
        <location evidence="2">Virion</location>
    </subcellularLocation>
</comment>
<evidence type="ECO:0000256" key="33">
    <source>
        <dbReference type="SAM" id="Phobius"/>
    </source>
</evidence>
<dbReference type="InterPro" id="IPR001676">
    <property type="entry name" value="Picornavirus_capsid"/>
</dbReference>
<keyword evidence="24" id="KW-0693">Viral RNA replication</keyword>
<dbReference type="SUPFAM" id="SSF88633">
    <property type="entry name" value="Positive stranded ssRNA viruses"/>
    <property type="match status" value="2"/>
</dbReference>
<feature type="transmembrane region" description="Helical" evidence="33">
    <location>
        <begin position="1773"/>
        <end position="1796"/>
    </location>
</feature>
<keyword evidence="30" id="KW-1160">Virus entry into host cell</keyword>
<feature type="domain" description="SF3 helicase" evidence="35">
    <location>
        <begin position="1467"/>
        <end position="1634"/>
    </location>
</feature>
<dbReference type="SUPFAM" id="SSF50494">
    <property type="entry name" value="Trypsin-like serine proteases"/>
    <property type="match status" value="1"/>
</dbReference>
<evidence type="ECO:0000256" key="6">
    <source>
        <dbReference type="ARBA" id="ARBA00022488"/>
    </source>
</evidence>
<keyword evidence="33" id="KW-0812">Transmembrane</keyword>
<dbReference type="GO" id="GO:0046718">
    <property type="term" value="P:symbiont entry into host cell"/>
    <property type="evidence" value="ECO:0007669"/>
    <property type="project" value="UniProtKB-KW"/>
</dbReference>
<evidence type="ECO:0000313" key="37">
    <source>
        <dbReference type="Proteomes" id="UP000124438"/>
    </source>
</evidence>
<evidence type="ECO:0000256" key="4">
    <source>
        <dbReference type="ARBA" id="ARBA00022448"/>
    </source>
</evidence>
<evidence type="ECO:0000256" key="17">
    <source>
        <dbReference type="ARBA" id="ARBA00022801"/>
    </source>
</evidence>
<evidence type="ECO:0000256" key="5">
    <source>
        <dbReference type="ARBA" id="ARBA00022484"/>
    </source>
</evidence>
<evidence type="ECO:0000256" key="8">
    <source>
        <dbReference type="ARBA" id="ARBA00022553"/>
    </source>
</evidence>
<dbReference type="GO" id="GO:0008234">
    <property type="term" value="F:cysteine-type peptidase activity"/>
    <property type="evidence" value="ECO:0007669"/>
    <property type="project" value="UniProtKB-KW"/>
</dbReference>
<dbReference type="InterPro" id="IPR001205">
    <property type="entry name" value="RNA-dir_pol_C"/>
</dbReference>
<organism evidence="36 37">
    <name type="scientific">aichivirus E1</name>
    <dbReference type="NCBI Taxonomy" id="2773290"/>
    <lineage>
        <taxon>Viruses</taxon>
        <taxon>Riboviria</taxon>
        <taxon>Orthornavirae</taxon>
        <taxon>Pisuviricota</taxon>
        <taxon>Pisoniviricetes</taxon>
        <taxon>Picornavirales</taxon>
        <taxon>Picornaviridae</taxon>
        <taxon>Kodimesavirinae</taxon>
        <taxon>Kobuvirus</taxon>
        <taxon>Kobuvirus ecuni</taxon>
    </lineage>
</organism>
<dbReference type="InterPro" id="IPR033703">
    <property type="entry name" value="Rhv-like"/>
</dbReference>
<keyword evidence="27 33" id="KW-0472">Membrane</keyword>
<dbReference type="EMBL" id="KT325852">
    <property type="protein sequence ID" value="ALO65139.1"/>
    <property type="molecule type" value="Genomic_RNA"/>
</dbReference>
<feature type="compositionally biased region" description="Polar residues" evidence="32">
    <location>
        <begin position="166"/>
        <end position="193"/>
    </location>
</feature>
<keyword evidence="20" id="KW-0788">Thiol protease</keyword>
<evidence type="ECO:0000256" key="10">
    <source>
        <dbReference type="ARBA" id="ARBA00022581"/>
    </source>
</evidence>
<feature type="region of interest" description="Disordered" evidence="32">
    <location>
        <begin position="152"/>
        <end position="231"/>
    </location>
</feature>
<keyword evidence="4" id="KW-0813">Transport</keyword>
<evidence type="ECO:0000256" key="23">
    <source>
        <dbReference type="ARBA" id="ARBA00022870"/>
    </source>
</evidence>
<dbReference type="Gene3D" id="2.60.120.20">
    <property type="match status" value="4"/>
</dbReference>
<dbReference type="GO" id="GO:0034220">
    <property type="term" value="P:monoatomic ion transmembrane transport"/>
    <property type="evidence" value="ECO:0007669"/>
    <property type="project" value="UniProtKB-KW"/>
</dbReference>
<keyword evidence="8" id="KW-0597">Phosphoprotein</keyword>
<dbReference type="InterPro" id="IPR009003">
    <property type="entry name" value="Peptidase_S1_PA"/>
</dbReference>
<sequence>MALSKVSRVSGNPLLPLNVFEQDSFDELALLHLPGPASIRRPKSLSLHIRRLCRTPVRQGASFSQPLQPAAMTWIVWNPVDILQGYQIRHRNGTGQVFQLGWVPAGTRFRLDLRPISGDALSQIPDEVWFADLLYLGRTFLSRWDLLNPPHNRSYDRRRHLRPERQGNSQTNIYGNGNNVTTDVGANGWSPTTAVGDGAMASQDQTPSKGAGGSGAGSGSAKSGSNSSGSRYTKWWEPAAARGLEHAVDQAVGVTNKATSAVGKGLSAGIDALSNKLGRRSQDTRLLALPPTLSGNLLATVPDSTQHGNTEIQTQAPYSAVVAYPPEPYPVLPNPDDPSLPGPSGDRAWLVDTGTWSAERGTGDWIWGVNAVDVGSATYPPTAQGASAAQGGYPFPWCIPISQPNCVWSHDVQTAQLLACRQARYQLTVNGSQFHAGTLIMFACPEVPSDGSENANFVWPYAILNLATGNTCTLELPYVSPVPISSTDFLHAPWSVFIYVLSPLVAPTGTPTSLTWNLYVTPTSTEFYGLRYPVQQMRFHVKTRHVPGNGAFGTVVAGQEIPLVGVRTERPPVSFLPGRPNDWLEFASRPGLVTDLLWTMADDAGLNLLTLPISPDSLAEAATPIGFVMTLFSQWQGELKAQLLFTGSAQHYGRLVVAYTPPAPNPPATLAEALHGTYTVWDINGESTLDFTIPFMSQAYWKTVDIGTPYGLLNNNGYLTVWVMNPLTGPSSAPPSARLFGFLLAGDSFRLRFQQNPALGFQAGGAGEGGNGGEEAGLSAPSSTTTMESGVPDTELKPRTTFDYTDTDLVPDTNLRNFFSFFRWFPLSPESAPEAPSLTMTPGVYYQIPTDPSQFNGCTVKDLLSAFTYFIADLRINLRVTPSPGYSGSLLVAFVPVGATLLLWALSPLALSNYTLVDQPFNGLGTQEVAISVPYTSPQSALFMAFNGWGVYNPSAAEYGDLHTNSWGTLVLMASDSVEAVSLNVEAWISFGNFQGFCPRATPPLGSLPTSVGVPRLGRSSFAKRPPPYVRARRQASPAMLWLEDLGEDDRVEVIRVDRLTYVHWAIRRTTPEGEVEQISLQNERLRCVIGYETPEGRPVKEVDPWCWELAVRQIGCEYPYSATTNCSTWVSDITGYSCSNTGTALAIGLCGAAGLSLAAWGAQTLKAQRQGLGDLSRAAAVVNQDNVDNVLREVHRGVGILDGASIRLEAASKNVLAASGNINFSHLDSAAETIASAAERMASSIDGARSTVEGLASTLKVEGSSALGRFLRWVARIFGYLLILFGSPTPMSIAGLLVLICTDMAPAASRFFQGAGDFFGGIWYWIANKLGLSVTPQEASVAAAQAAAEQQCSHSGVQTFNHWMTAGRNVEWLLDKVLTLLDKLLKWIGIRAKDDPQTKLANAHDSIVRLYTDSLCASTEMLEMADKGFSVTAVKANMKTAEQMLAVAHEAKSSTHATLCTQALRNYTMALSAVEKGRSGNSGARPEPVVVYLYGRPGCGKSVVASLLAAILAKKLGSSADDYYSPASVDCQFYDGYHGQPVHLIDDIGQDPEGRDWADFPNLVSTAPFIVPMASLEDKGMYYKSRVIIATSNFAGPNERSARSIAAIDRRLHIRLHVHSDGFSVEDALSPCGPATKHFACETPLVRLEGINLKFDQRSLYAAQLDSLDDLVDLILTQVDVRAANVNRFAKLIPQGLNTAVNGCEGCDGCLVCSLEKDYGKVIDSISNFAEARAPDPPPVVLDSSATTVEDHIRANVSMSVIEKLWVWRKPIFAFSTFITVLSFLGSLIGLAVVYRKQKQGAYSGVSKPAPPKPPRSGARVVTRCAQRQNLSPAIFKISSNVVPVVAGKDGEVTSTMSALYVHGRYCVTASHVLNGAEWLEVGGVRSAVSDIPKFVDGELVLLEIGSREYKSLVRFLKPSSTFSTGFLVSAILHGTSYVRFWDCHGAPLSIEDVIDEPNALLYRCSSFPGLCGSPVIVDDPSGICIRGVHVAGVPGYNGMGCELSPKRLERMLSSMTVLQSKISPVAPLGPPAHVVRSSKLHPSPAHGAFPSTKGPAVLTQKDPRLNEGVTFDVQVFDKHDKGDMTEPWPGLEEAFDLYFSNFPSFIRTLSMQEAINGTDTLDGIDMGQSAGYPWVGQGRSRKSLFTWTGTEWAPKPELEQAINTCLENPEYVYTTSLKDELRPLAKVAAGGTRLIEAAPIHAIVAGRMLLGGLFEFMQARPGEYGSAVGCNPDRDWTKFFWDFASYDQVHGLDYKGFDATIPTVCFDLASKHLTRLIGDDRVSAYISSISSSLHVFGRKFYRMSGGNPSGCVGTSILNTIINNCVLISAFLNFSQPVEFRILCYGDDVIYATEPPIHPSFLKDFFDRWTPFKVTPADKGTTFPDVSSIYDVTFLKRWFVPDEIRPMYIHPVIDPEVYQQSVMWLRDGDFQDVVTSLCYLAHHAGPTNYSSWCDKVRKACESVGVQPYFLPYSFLQHSWLKMVSA</sequence>
<dbReference type="InterPro" id="IPR000605">
    <property type="entry name" value="Helicase_SF3_ssDNA/RNA_vir"/>
</dbReference>
<keyword evidence="28" id="KW-1035">Host cytoplasm</keyword>
<dbReference type="GO" id="GO:0005524">
    <property type="term" value="F:ATP binding"/>
    <property type="evidence" value="ECO:0007669"/>
    <property type="project" value="UniProtKB-KW"/>
</dbReference>